<dbReference type="OrthoDB" id="9757904at2"/>
<evidence type="ECO:0000256" key="9">
    <source>
        <dbReference type="SAM" id="Phobius"/>
    </source>
</evidence>
<dbReference type="SUPFAM" id="SSF82714">
    <property type="entry name" value="Multidrug efflux transporter AcrB TolC docking domain, DN and DC subdomains"/>
    <property type="match status" value="2"/>
</dbReference>
<dbReference type="SUPFAM" id="SSF82693">
    <property type="entry name" value="Multidrug efflux transporter AcrB pore domain, PN1, PN2, PC1 and PC2 subdomains"/>
    <property type="match status" value="4"/>
</dbReference>
<evidence type="ECO:0000256" key="6">
    <source>
        <dbReference type="ARBA" id="ARBA00022989"/>
    </source>
</evidence>
<dbReference type="FunFam" id="1.20.1640.10:FF:000001">
    <property type="entry name" value="Efflux pump membrane transporter"/>
    <property type="match status" value="1"/>
</dbReference>
<evidence type="ECO:0000256" key="1">
    <source>
        <dbReference type="ARBA" id="ARBA00004429"/>
    </source>
</evidence>
<feature type="transmembrane region" description="Helical" evidence="9">
    <location>
        <begin position="387"/>
        <end position="411"/>
    </location>
</feature>
<evidence type="ECO:0000256" key="8">
    <source>
        <dbReference type="SAM" id="MobiDB-lite"/>
    </source>
</evidence>
<evidence type="ECO:0000256" key="5">
    <source>
        <dbReference type="ARBA" id="ARBA00022692"/>
    </source>
</evidence>
<keyword evidence="5 9" id="KW-0812">Transmembrane</keyword>
<dbReference type="Gene3D" id="3.30.70.1440">
    <property type="entry name" value="Multidrug efflux transporter AcrB pore domain"/>
    <property type="match status" value="1"/>
</dbReference>
<dbReference type="GO" id="GO:0042910">
    <property type="term" value="F:xenobiotic transmembrane transporter activity"/>
    <property type="evidence" value="ECO:0007669"/>
    <property type="project" value="TreeGrafter"/>
</dbReference>
<feature type="transmembrane region" description="Helical" evidence="9">
    <location>
        <begin position="12"/>
        <end position="30"/>
    </location>
</feature>
<proteinExistence type="predicted"/>
<dbReference type="PANTHER" id="PTHR32063:SF14">
    <property type="entry name" value="BLL4319 PROTEIN"/>
    <property type="match status" value="1"/>
</dbReference>
<gene>
    <name evidence="10" type="ORF">FGL86_11490</name>
</gene>
<dbReference type="Gene3D" id="3.30.70.1430">
    <property type="entry name" value="Multidrug efflux transporter AcrB pore domain"/>
    <property type="match status" value="2"/>
</dbReference>
<dbReference type="Gene3D" id="3.30.70.1320">
    <property type="entry name" value="Multidrug efflux transporter AcrB pore domain like"/>
    <property type="match status" value="1"/>
</dbReference>
<sequence>MNHFTDLFIRRPVLGIVVNLIILIAGLNAWHTLSVRQYPLSENASVQISTVYVGASAELVRGFITTPLERAIGAAEGIDYVESKSLQGISIITARLKLDYDSTKALTDISSRVDQVRNDLPAEAQVPAISVLSADSEFAAAYLSFSSDILSQEQITDYLTRVVQPRLAAVTGVQRIEIFGARTFAMRIWLKPQRMAALHVSPAQVREALAANNYLAAIGSTKGALVQTQLAANTDLHGVEDFRRLVIYQKDDTIVRLQDIADVELGAEDYDTLVRYSGQTAVFAGIFPQPNANIIEVIEEARAELERIKQDMPAGLEASVAYDASEYVDNAIHEVTGTLIDTLLIVIAVIFLFLGSVRSVLVPVMAIPVSLIGGIFLMQLFGFTLNLLTLLAIVLSVGLVVDDAIVVVENVERHLREGRAPREAALLGARELIAPIVAMTVTLVAVYIPIGLQGGLTGALFREFAFTLAGAVAISGVVALTLSPTMAAHLLRSAQDEERGLSGWLNHRFDHLREVYGRALGATLKARPAVYLVWILVSLCTIPMFMFSPKELAPTEDQSVLFGIINTAANATTDQNAVYAKAAEELMLEVPEAALTFQFLFPPSVGATLGADGFSGVVVKPWGERTRTVTQILPEVQAEVAKIPGIQMFMTTPPALPGGSNFPVEFLITSTADAERLFEFAQELRDRAMQSGLFFFPPDIDLKLDQPQATLVFDRDKVAALGLSLSQVGADLGVATGGDFVNRFNMAGRSYKVIPLVQRADRLNSEQLRNLYIAAPDGQMVPLSAVAHIEHSVVARSLNRFQQLNAVKLSGVSARTLDEALGFLEDTAREILPPGYSFDYTGESRQLRTEGNKFLPAFSLAVLMIFLVLAVQFNSFRDPLVILAGSVPLAMFGALIFTVLKMPDPNTPYWTNGWTTTLNIYAQVGMVTLVGLIAKNGILVVEFANKLQQQGASKLDAVHQAAMIRLRPVLMTSIATIAGHFPLVLVTGAGAAARNSIGLVLVGGMAIGTLFTLFVVPSLYMLMARDRHKDEAKASTSTPSEAASGHLGQGQTR</sequence>
<keyword evidence="11" id="KW-1185">Reference proteome</keyword>
<evidence type="ECO:0000313" key="11">
    <source>
        <dbReference type="Proteomes" id="UP000321272"/>
    </source>
</evidence>
<evidence type="ECO:0000313" key="10">
    <source>
        <dbReference type="EMBL" id="QEA39632.1"/>
    </source>
</evidence>
<feature type="transmembrane region" description="Helical" evidence="9">
    <location>
        <begin position="969"/>
        <end position="991"/>
    </location>
</feature>
<keyword evidence="7 9" id="KW-0472">Membrane</keyword>
<dbReference type="Gene3D" id="1.20.1640.10">
    <property type="entry name" value="Multidrug efflux transporter AcrB transmembrane domain"/>
    <property type="match status" value="2"/>
</dbReference>
<dbReference type="Proteomes" id="UP000321272">
    <property type="component" value="Chromosome"/>
</dbReference>
<accession>A0A5B8SRA2</accession>
<feature type="transmembrane region" description="Helical" evidence="9">
    <location>
        <begin position="528"/>
        <end position="547"/>
    </location>
</feature>
<feature type="transmembrane region" description="Helical" evidence="9">
    <location>
        <begin position="880"/>
        <end position="900"/>
    </location>
</feature>
<dbReference type="InterPro" id="IPR001036">
    <property type="entry name" value="Acrflvin-R"/>
</dbReference>
<evidence type="ECO:0000256" key="7">
    <source>
        <dbReference type="ARBA" id="ARBA00023136"/>
    </source>
</evidence>
<evidence type="ECO:0000256" key="3">
    <source>
        <dbReference type="ARBA" id="ARBA00022475"/>
    </source>
</evidence>
<dbReference type="PANTHER" id="PTHR32063">
    <property type="match status" value="1"/>
</dbReference>
<dbReference type="GO" id="GO:0005886">
    <property type="term" value="C:plasma membrane"/>
    <property type="evidence" value="ECO:0007669"/>
    <property type="project" value="UniProtKB-SubCell"/>
</dbReference>
<keyword evidence="3" id="KW-1003">Cell membrane</keyword>
<feature type="transmembrane region" description="Helical" evidence="9">
    <location>
        <begin position="920"/>
        <end position="944"/>
    </location>
</feature>
<feature type="transmembrane region" description="Helical" evidence="9">
    <location>
        <begin position="997"/>
        <end position="1023"/>
    </location>
</feature>
<feature type="transmembrane region" description="Helical" evidence="9">
    <location>
        <begin position="335"/>
        <end position="354"/>
    </location>
</feature>
<feature type="transmembrane region" description="Helical" evidence="9">
    <location>
        <begin position="854"/>
        <end position="873"/>
    </location>
</feature>
<organism evidence="10 11">
    <name type="scientific">Pistricoccus aurantiacus</name>
    <dbReference type="NCBI Taxonomy" id="1883414"/>
    <lineage>
        <taxon>Bacteria</taxon>
        <taxon>Pseudomonadati</taxon>
        <taxon>Pseudomonadota</taxon>
        <taxon>Gammaproteobacteria</taxon>
        <taxon>Oceanospirillales</taxon>
        <taxon>Halomonadaceae</taxon>
        <taxon>Pistricoccus</taxon>
    </lineage>
</organism>
<dbReference type="SUPFAM" id="SSF82866">
    <property type="entry name" value="Multidrug efflux transporter AcrB transmembrane domain"/>
    <property type="match status" value="2"/>
</dbReference>
<dbReference type="PRINTS" id="PR00702">
    <property type="entry name" value="ACRIFLAVINRP"/>
</dbReference>
<feature type="transmembrane region" description="Helical" evidence="9">
    <location>
        <begin position="361"/>
        <end position="381"/>
    </location>
</feature>
<dbReference type="KEGG" id="paur:FGL86_11490"/>
<reference evidence="10 11" key="1">
    <citation type="submission" date="2019-06" db="EMBL/GenBank/DDBJ databases">
        <title>Genome analyses of bacteria isolated from kimchi.</title>
        <authorList>
            <person name="Lee S."/>
            <person name="Ahn S."/>
            <person name="Roh S."/>
        </authorList>
    </citation>
    <scope>NUCLEOTIDE SEQUENCE [LARGE SCALE GENOMIC DNA]</scope>
    <source>
        <strain evidence="10 11">CBA4606</strain>
    </source>
</reference>
<comment type="subcellular location">
    <subcellularLocation>
        <location evidence="1">Cell inner membrane</location>
        <topology evidence="1">Multi-pass membrane protein</topology>
    </subcellularLocation>
</comment>
<dbReference type="AlphaFoldDB" id="A0A5B8SRA2"/>
<keyword evidence="4" id="KW-0997">Cell inner membrane</keyword>
<evidence type="ECO:0000256" key="2">
    <source>
        <dbReference type="ARBA" id="ARBA00022448"/>
    </source>
</evidence>
<dbReference type="EMBL" id="CP042382">
    <property type="protein sequence ID" value="QEA39632.1"/>
    <property type="molecule type" value="Genomic_DNA"/>
</dbReference>
<dbReference type="RefSeq" id="WP_147184681.1">
    <property type="nucleotide sequence ID" value="NZ_CP042382.1"/>
</dbReference>
<dbReference type="Gene3D" id="3.30.2090.10">
    <property type="entry name" value="Multidrug efflux transporter AcrB TolC docking domain, DN and DC subdomains"/>
    <property type="match status" value="2"/>
</dbReference>
<feature type="transmembrane region" description="Helical" evidence="9">
    <location>
        <begin position="464"/>
        <end position="482"/>
    </location>
</feature>
<protein>
    <submittedName>
        <fullName evidence="10">MMPL family transporter</fullName>
    </submittedName>
</protein>
<evidence type="ECO:0000256" key="4">
    <source>
        <dbReference type="ARBA" id="ARBA00022519"/>
    </source>
</evidence>
<name>A0A5B8SRA2_9GAMM</name>
<dbReference type="Pfam" id="PF00873">
    <property type="entry name" value="ACR_tran"/>
    <property type="match status" value="1"/>
</dbReference>
<keyword evidence="6 9" id="KW-1133">Transmembrane helix</keyword>
<keyword evidence="2" id="KW-0813">Transport</keyword>
<feature type="transmembrane region" description="Helical" evidence="9">
    <location>
        <begin position="432"/>
        <end position="452"/>
    </location>
</feature>
<feature type="region of interest" description="Disordered" evidence="8">
    <location>
        <begin position="1030"/>
        <end position="1053"/>
    </location>
</feature>
<dbReference type="InterPro" id="IPR027463">
    <property type="entry name" value="AcrB_DN_DC_subdom"/>
</dbReference>